<feature type="region of interest" description="Disordered" evidence="1">
    <location>
        <begin position="365"/>
        <end position="398"/>
    </location>
</feature>
<feature type="compositionally biased region" description="Low complexity" evidence="1">
    <location>
        <begin position="386"/>
        <end position="398"/>
    </location>
</feature>
<feature type="region of interest" description="Disordered" evidence="1">
    <location>
        <begin position="444"/>
        <end position="481"/>
    </location>
</feature>
<dbReference type="PANTHER" id="PTHR24559">
    <property type="entry name" value="TRANSPOSON TY3-I GAG-POL POLYPROTEIN"/>
    <property type="match status" value="1"/>
</dbReference>
<feature type="compositionally biased region" description="Basic and acidic residues" evidence="1">
    <location>
        <begin position="101"/>
        <end position="132"/>
    </location>
</feature>
<dbReference type="OrthoDB" id="1935586at2759"/>
<evidence type="ECO:0000256" key="1">
    <source>
        <dbReference type="SAM" id="MobiDB-lite"/>
    </source>
</evidence>
<dbReference type="InterPro" id="IPR056924">
    <property type="entry name" value="SH3_Tf2-1"/>
</dbReference>
<evidence type="ECO:0000259" key="2">
    <source>
        <dbReference type="Pfam" id="PF24626"/>
    </source>
</evidence>
<feature type="region of interest" description="Disordered" evidence="1">
    <location>
        <begin position="101"/>
        <end position="142"/>
    </location>
</feature>
<evidence type="ECO:0000313" key="4">
    <source>
        <dbReference type="Proteomes" id="UP000257109"/>
    </source>
</evidence>
<dbReference type="SUPFAM" id="SSF56672">
    <property type="entry name" value="DNA/RNA polymerases"/>
    <property type="match status" value="1"/>
</dbReference>
<dbReference type="PANTHER" id="PTHR24559:SF429">
    <property type="entry name" value="RNA-DIRECTED DNA POLYMERASE HOMOLOG"/>
    <property type="match status" value="1"/>
</dbReference>
<dbReference type="Pfam" id="PF24626">
    <property type="entry name" value="SH3_Tf2-1"/>
    <property type="match status" value="1"/>
</dbReference>
<dbReference type="InterPro" id="IPR043502">
    <property type="entry name" value="DNA/RNA_pol_sf"/>
</dbReference>
<gene>
    <name evidence="3" type="ORF">CR513_23696</name>
</gene>
<proteinExistence type="predicted"/>
<comment type="caution">
    <text evidence="3">The sequence shown here is derived from an EMBL/GenBank/DDBJ whole genome shotgun (WGS) entry which is preliminary data.</text>
</comment>
<feature type="compositionally biased region" description="Polar residues" evidence="1">
    <location>
        <begin position="460"/>
        <end position="480"/>
    </location>
</feature>
<protein>
    <recommendedName>
        <fullName evidence="2">Tf2-1-like SH3-like domain-containing protein</fullName>
    </recommendedName>
</protein>
<sequence>MSINLDGKQKAEFVKELHAKVRANIEKRNEQYSKQANKGHVMTFDPGDCVWVHRRKEKLPTRRKYKLQPRGDGTFQVLERINDNAYKLDLSTAYGEEFDSRMNPFEEGRNDRIPTEKDKDKDNLCDTRDPMTRSKTKMMKQSVSSLSSGIKENLEQSESEAAPKWVTLLQVVVRVKFPISPRHAFTYFQDDPFSDPIFMTLLTEQGRRLAKREHSSQYADFDRMKPDSIILTPPPAVRCRLPSIEIPPSIKTESALEVKIVIFVNLLRLNTLAPPQRSLWKAEFTIHESIYFMYRYNGRSVQSKERSTCIKGMQELVKSDCGIQNINHLMHTSHSCSCSIPLVVHGASVRCLVNRGGVGLEFGKPESEPSLSRLYRRPTLFDSSPSPMSLSKAESESSQSETESAFYVPLLALVLFDKATMIKQRYQTDSNIQEEAEIDLTNLEEAETESNHQPKVGFDSSYSKSKQAEAKSNSGQSSPHLNRVGQLIPVVVNQFYPPQSPPTELKPLPKHFKHAYLDDLKVEVAECIKEAQEDNWADVSRLSWNKSLLVYAQDLIGGGSLTYKAAAAKAESDYPGRSQERTEIIYPISDNQWESSVQVVPKKFRMTIIKSQHNKMVLTRIQNSWRVCIDYKKLNQAIRKDHFPLPFID</sequence>
<name>A0A371GTX1_MUCPR</name>
<feature type="non-terminal residue" evidence="3">
    <location>
        <position position="1"/>
    </location>
</feature>
<evidence type="ECO:0000313" key="3">
    <source>
        <dbReference type="EMBL" id="RDX93975.1"/>
    </source>
</evidence>
<feature type="domain" description="Tf2-1-like SH3-like" evidence="2">
    <location>
        <begin position="47"/>
        <end position="93"/>
    </location>
</feature>
<accession>A0A371GTX1</accession>
<organism evidence="3 4">
    <name type="scientific">Mucuna pruriens</name>
    <name type="common">Velvet bean</name>
    <name type="synonym">Dolichos pruriens</name>
    <dbReference type="NCBI Taxonomy" id="157652"/>
    <lineage>
        <taxon>Eukaryota</taxon>
        <taxon>Viridiplantae</taxon>
        <taxon>Streptophyta</taxon>
        <taxon>Embryophyta</taxon>
        <taxon>Tracheophyta</taxon>
        <taxon>Spermatophyta</taxon>
        <taxon>Magnoliopsida</taxon>
        <taxon>eudicotyledons</taxon>
        <taxon>Gunneridae</taxon>
        <taxon>Pentapetalae</taxon>
        <taxon>rosids</taxon>
        <taxon>fabids</taxon>
        <taxon>Fabales</taxon>
        <taxon>Fabaceae</taxon>
        <taxon>Papilionoideae</taxon>
        <taxon>50 kb inversion clade</taxon>
        <taxon>NPAAA clade</taxon>
        <taxon>indigoferoid/millettioid clade</taxon>
        <taxon>Phaseoleae</taxon>
        <taxon>Mucuna</taxon>
    </lineage>
</organism>
<dbReference type="EMBL" id="QJKJ01004480">
    <property type="protein sequence ID" value="RDX93975.1"/>
    <property type="molecule type" value="Genomic_DNA"/>
</dbReference>
<dbReference type="Proteomes" id="UP000257109">
    <property type="component" value="Unassembled WGS sequence"/>
</dbReference>
<reference evidence="3" key="1">
    <citation type="submission" date="2018-05" db="EMBL/GenBank/DDBJ databases">
        <title>Draft genome of Mucuna pruriens seed.</title>
        <authorList>
            <person name="Nnadi N.E."/>
            <person name="Vos R."/>
            <person name="Hasami M.H."/>
            <person name="Devisetty U.K."/>
            <person name="Aguiy J.C."/>
        </authorList>
    </citation>
    <scope>NUCLEOTIDE SEQUENCE [LARGE SCALE GENOMIC DNA]</scope>
    <source>
        <strain evidence="3">JCA_2017</strain>
    </source>
</reference>
<dbReference type="Gene3D" id="3.10.10.10">
    <property type="entry name" value="HIV Type 1 Reverse Transcriptase, subunit A, domain 1"/>
    <property type="match status" value="1"/>
</dbReference>
<dbReference type="InterPro" id="IPR053134">
    <property type="entry name" value="RNA-dir_DNA_polymerase"/>
</dbReference>
<dbReference type="AlphaFoldDB" id="A0A371GTX1"/>
<keyword evidence="4" id="KW-1185">Reference proteome</keyword>